<keyword evidence="2" id="KW-1185">Reference proteome</keyword>
<reference evidence="1 2" key="1">
    <citation type="submission" date="2021-06" db="EMBL/GenBank/DDBJ databases">
        <authorList>
            <person name="Kallberg Y."/>
            <person name="Tangrot J."/>
            <person name="Rosling A."/>
        </authorList>
    </citation>
    <scope>NUCLEOTIDE SEQUENCE [LARGE SCALE GENOMIC DNA]</scope>
    <source>
        <strain evidence="1 2">120-4 pot B 10/14</strain>
    </source>
</reference>
<evidence type="ECO:0000313" key="1">
    <source>
        <dbReference type="EMBL" id="CAG8592534.1"/>
    </source>
</evidence>
<proteinExistence type="predicted"/>
<name>A0ABN7UGP2_GIGMA</name>
<dbReference type="EMBL" id="CAJVQB010002943">
    <property type="protein sequence ID" value="CAG8592534.1"/>
    <property type="molecule type" value="Genomic_DNA"/>
</dbReference>
<dbReference type="Proteomes" id="UP000789901">
    <property type="component" value="Unassembled WGS sequence"/>
</dbReference>
<organism evidence="1 2">
    <name type="scientific">Gigaspora margarita</name>
    <dbReference type="NCBI Taxonomy" id="4874"/>
    <lineage>
        <taxon>Eukaryota</taxon>
        <taxon>Fungi</taxon>
        <taxon>Fungi incertae sedis</taxon>
        <taxon>Mucoromycota</taxon>
        <taxon>Glomeromycotina</taxon>
        <taxon>Glomeromycetes</taxon>
        <taxon>Diversisporales</taxon>
        <taxon>Gigasporaceae</taxon>
        <taxon>Gigaspora</taxon>
    </lineage>
</organism>
<feature type="non-terminal residue" evidence="1">
    <location>
        <position position="1"/>
    </location>
</feature>
<sequence>QKVEIDLTKDSLSQMLASSNNQEYQITLRERKLAIKERELKLEREKLELTKLRRELSLSGLNN</sequence>
<accession>A0ABN7UGP2</accession>
<gene>
    <name evidence="1" type="ORF">GMARGA_LOCUS6479</name>
</gene>
<evidence type="ECO:0000313" key="2">
    <source>
        <dbReference type="Proteomes" id="UP000789901"/>
    </source>
</evidence>
<protein>
    <submittedName>
        <fullName evidence="1">13745_t:CDS:1</fullName>
    </submittedName>
</protein>
<comment type="caution">
    <text evidence="1">The sequence shown here is derived from an EMBL/GenBank/DDBJ whole genome shotgun (WGS) entry which is preliminary data.</text>
</comment>